<keyword evidence="2" id="KW-1185">Reference proteome</keyword>
<organism evidence="1 2">
    <name type="scientific">Linnemannia gamsii</name>
    <dbReference type="NCBI Taxonomy" id="64522"/>
    <lineage>
        <taxon>Eukaryota</taxon>
        <taxon>Fungi</taxon>
        <taxon>Fungi incertae sedis</taxon>
        <taxon>Mucoromycota</taxon>
        <taxon>Mortierellomycotina</taxon>
        <taxon>Mortierellomycetes</taxon>
        <taxon>Mortierellales</taxon>
        <taxon>Mortierellaceae</taxon>
        <taxon>Linnemannia</taxon>
    </lineage>
</organism>
<proteinExistence type="predicted"/>
<name>A0A9P6UIT3_9FUNG</name>
<gene>
    <name evidence="1" type="ORF">BGZ97_000763</name>
</gene>
<sequence>MQHSPTVRLPGHSPIHTALGHILYIGVWKQRSKDNVTTAAGLLFASDAATIAYGFSVEVTAAVPTQTSLSLPGTHLTSLTMSPVFATIKNHYTQNSDLERSKNISRIELFFPAQGPPGTA</sequence>
<evidence type="ECO:0000313" key="1">
    <source>
        <dbReference type="EMBL" id="KAG0306397.1"/>
    </source>
</evidence>
<reference evidence="1" key="1">
    <citation type="journal article" date="2020" name="Fungal Divers.">
        <title>Resolving the Mortierellaceae phylogeny through synthesis of multi-gene phylogenetics and phylogenomics.</title>
        <authorList>
            <person name="Vandepol N."/>
            <person name="Liber J."/>
            <person name="Desiro A."/>
            <person name="Na H."/>
            <person name="Kennedy M."/>
            <person name="Barry K."/>
            <person name="Grigoriev I.V."/>
            <person name="Miller A.N."/>
            <person name="O'Donnell K."/>
            <person name="Stajich J.E."/>
            <person name="Bonito G."/>
        </authorList>
    </citation>
    <scope>NUCLEOTIDE SEQUENCE</scope>
    <source>
        <strain evidence="1">NVP60</strain>
    </source>
</reference>
<dbReference type="Proteomes" id="UP000823405">
    <property type="component" value="Unassembled WGS sequence"/>
</dbReference>
<comment type="caution">
    <text evidence="1">The sequence shown here is derived from an EMBL/GenBank/DDBJ whole genome shotgun (WGS) entry which is preliminary data.</text>
</comment>
<dbReference type="AlphaFoldDB" id="A0A9P6UIT3"/>
<protein>
    <submittedName>
        <fullName evidence="1">Uncharacterized protein</fullName>
    </submittedName>
</protein>
<evidence type="ECO:0000313" key="2">
    <source>
        <dbReference type="Proteomes" id="UP000823405"/>
    </source>
</evidence>
<dbReference type="EMBL" id="JAAAIN010001145">
    <property type="protein sequence ID" value="KAG0306397.1"/>
    <property type="molecule type" value="Genomic_DNA"/>
</dbReference>
<accession>A0A9P6UIT3</accession>